<dbReference type="Proteomes" id="UP001596528">
    <property type="component" value="Unassembled WGS sequence"/>
</dbReference>
<dbReference type="Gene3D" id="1.10.10.10">
    <property type="entry name" value="Winged helix-like DNA-binding domain superfamily/Winged helix DNA-binding domain"/>
    <property type="match status" value="1"/>
</dbReference>
<protein>
    <submittedName>
        <fullName evidence="6">LysR family transcriptional regulator</fullName>
    </submittedName>
</protein>
<evidence type="ECO:0000256" key="3">
    <source>
        <dbReference type="ARBA" id="ARBA00023125"/>
    </source>
</evidence>
<evidence type="ECO:0000313" key="7">
    <source>
        <dbReference type="Proteomes" id="UP001596528"/>
    </source>
</evidence>
<keyword evidence="2" id="KW-0805">Transcription regulation</keyword>
<dbReference type="SUPFAM" id="SSF53850">
    <property type="entry name" value="Periplasmic binding protein-like II"/>
    <property type="match status" value="1"/>
</dbReference>
<dbReference type="PANTHER" id="PTHR30419">
    <property type="entry name" value="HTH-TYPE TRANSCRIPTIONAL REGULATOR YBHD"/>
    <property type="match status" value="1"/>
</dbReference>
<dbReference type="Pfam" id="PF03466">
    <property type="entry name" value="LysR_substrate"/>
    <property type="match status" value="1"/>
</dbReference>
<dbReference type="RefSeq" id="WP_138788126.1">
    <property type="nucleotide sequence ID" value="NZ_JBHTGQ010000054.1"/>
</dbReference>
<dbReference type="InterPro" id="IPR036390">
    <property type="entry name" value="WH_DNA-bd_sf"/>
</dbReference>
<comment type="similarity">
    <text evidence="1">Belongs to the LysR transcriptional regulatory family.</text>
</comment>
<evidence type="ECO:0000313" key="6">
    <source>
        <dbReference type="EMBL" id="MFC7751624.1"/>
    </source>
</evidence>
<gene>
    <name evidence="6" type="ORF">ACFQWB_17050</name>
</gene>
<dbReference type="Gene3D" id="3.40.190.290">
    <property type="match status" value="1"/>
</dbReference>
<organism evidence="6 7">
    <name type="scientific">Paenibacillus thermoaerophilus</name>
    <dbReference type="NCBI Taxonomy" id="1215385"/>
    <lineage>
        <taxon>Bacteria</taxon>
        <taxon>Bacillati</taxon>
        <taxon>Bacillota</taxon>
        <taxon>Bacilli</taxon>
        <taxon>Bacillales</taxon>
        <taxon>Paenibacillaceae</taxon>
        <taxon>Paenibacillus</taxon>
    </lineage>
</organism>
<dbReference type="InterPro" id="IPR050950">
    <property type="entry name" value="HTH-type_LysR_regulators"/>
</dbReference>
<evidence type="ECO:0000256" key="1">
    <source>
        <dbReference type="ARBA" id="ARBA00009437"/>
    </source>
</evidence>
<keyword evidence="4" id="KW-0804">Transcription</keyword>
<evidence type="ECO:0000256" key="2">
    <source>
        <dbReference type="ARBA" id="ARBA00023015"/>
    </source>
</evidence>
<dbReference type="Pfam" id="PF00126">
    <property type="entry name" value="HTH_1"/>
    <property type="match status" value="1"/>
</dbReference>
<keyword evidence="3" id="KW-0238">DNA-binding</keyword>
<evidence type="ECO:0000259" key="5">
    <source>
        <dbReference type="PROSITE" id="PS50931"/>
    </source>
</evidence>
<dbReference type="CDD" id="cd05466">
    <property type="entry name" value="PBP2_LTTR_substrate"/>
    <property type="match status" value="1"/>
</dbReference>
<accession>A0ABW2V646</accession>
<keyword evidence="7" id="KW-1185">Reference proteome</keyword>
<dbReference type="SUPFAM" id="SSF46785">
    <property type="entry name" value="Winged helix' DNA-binding domain"/>
    <property type="match status" value="1"/>
</dbReference>
<name>A0ABW2V646_9BACL</name>
<dbReference type="InterPro" id="IPR005119">
    <property type="entry name" value="LysR_subst-bd"/>
</dbReference>
<evidence type="ECO:0000256" key="4">
    <source>
        <dbReference type="ARBA" id="ARBA00023163"/>
    </source>
</evidence>
<dbReference type="InterPro" id="IPR036388">
    <property type="entry name" value="WH-like_DNA-bd_sf"/>
</dbReference>
<dbReference type="InterPro" id="IPR000847">
    <property type="entry name" value="LysR_HTH_N"/>
</dbReference>
<reference evidence="7" key="1">
    <citation type="journal article" date="2019" name="Int. J. Syst. Evol. Microbiol.">
        <title>The Global Catalogue of Microorganisms (GCM) 10K type strain sequencing project: providing services to taxonomists for standard genome sequencing and annotation.</title>
        <authorList>
            <consortium name="The Broad Institute Genomics Platform"/>
            <consortium name="The Broad Institute Genome Sequencing Center for Infectious Disease"/>
            <person name="Wu L."/>
            <person name="Ma J."/>
        </authorList>
    </citation>
    <scope>NUCLEOTIDE SEQUENCE [LARGE SCALE GENOMIC DNA]</scope>
    <source>
        <strain evidence="7">JCM 18657</strain>
    </source>
</reference>
<dbReference type="PRINTS" id="PR00039">
    <property type="entry name" value="HTHLYSR"/>
</dbReference>
<feature type="domain" description="HTH lysR-type" evidence="5">
    <location>
        <begin position="1"/>
        <end position="58"/>
    </location>
</feature>
<dbReference type="EMBL" id="JBHTGQ010000054">
    <property type="protein sequence ID" value="MFC7751624.1"/>
    <property type="molecule type" value="Genomic_DNA"/>
</dbReference>
<comment type="caution">
    <text evidence="6">The sequence shown here is derived from an EMBL/GenBank/DDBJ whole genome shotgun (WGS) entry which is preliminary data.</text>
</comment>
<proteinExistence type="inferred from homology"/>
<sequence>MQVEDLDVLVAAVEHNSLNKASQVLNLSQPALSRRLSKLEEHLGVTLFERKGKRLELTAAGRMCYDHAIELRRLNHKFQRNLNDYRNGASLSLTIGASLTTLQSTLPDLVTMYTREFPHADIKALTGKTHEIVAMVRDKKVDLGLIASSLESPDLQCVPLFDDHLCLVLPAGHPLLASGPAPAPNIQWLDGLPMILFSRGAWYRVLVDELLERYGIAPDLRMEIDSFEATVRMAATCGLATLLPRSYMREVLLDYNGLEMLEVPELKLTTRTTSLIFLRNTSLAAETLEWIGRVQARFSSRLAP</sequence>
<dbReference type="PANTHER" id="PTHR30419:SF8">
    <property type="entry name" value="NITROGEN ASSIMILATION TRANSCRIPTIONAL ACTIVATOR-RELATED"/>
    <property type="match status" value="1"/>
</dbReference>
<dbReference type="PROSITE" id="PS50931">
    <property type="entry name" value="HTH_LYSR"/>
    <property type="match status" value="1"/>
</dbReference>